<feature type="domain" description="Endonuclease/exonuclease/phosphatase" evidence="1">
    <location>
        <begin position="40"/>
        <end position="412"/>
    </location>
</feature>
<dbReference type="Gene3D" id="3.60.10.10">
    <property type="entry name" value="Endonuclease/exonuclease/phosphatase"/>
    <property type="match status" value="1"/>
</dbReference>
<keyword evidence="2" id="KW-1185">Reference proteome</keyword>
<dbReference type="Proteomes" id="UP001652625">
    <property type="component" value="Chromosome 09"/>
</dbReference>
<evidence type="ECO:0000313" key="2">
    <source>
        <dbReference type="Proteomes" id="UP001652625"/>
    </source>
</evidence>
<dbReference type="InterPro" id="IPR050410">
    <property type="entry name" value="CCR4/nocturin_mRNA_transcr"/>
</dbReference>
<protein>
    <submittedName>
        <fullName evidence="3">Protein angel homolog 2</fullName>
    </submittedName>
</protein>
<evidence type="ECO:0000313" key="3">
    <source>
        <dbReference type="RefSeq" id="XP_065661191.1"/>
    </source>
</evidence>
<dbReference type="InterPro" id="IPR005135">
    <property type="entry name" value="Endo/exonuclease/phosphatase"/>
</dbReference>
<organism evidence="2 3">
    <name type="scientific">Hydra vulgaris</name>
    <name type="common">Hydra</name>
    <name type="synonym">Hydra attenuata</name>
    <dbReference type="NCBI Taxonomy" id="6087"/>
    <lineage>
        <taxon>Eukaryota</taxon>
        <taxon>Metazoa</taxon>
        <taxon>Cnidaria</taxon>
        <taxon>Hydrozoa</taxon>
        <taxon>Hydroidolina</taxon>
        <taxon>Anthoathecata</taxon>
        <taxon>Aplanulata</taxon>
        <taxon>Hydridae</taxon>
        <taxon>Hydra</taxon>
    </lineage>
</organism>
<reference evidence="3" key="1">
    <citation type="submission" date="2025-08" db="UniProtKB">
        <authorList>
            <consortium name="RefSeq"/>
        </authorList>
    </citation>
    <scope>IDENTIFICATION</scope>
</reference>
<sequence>MCSKPLFRNFRCVGRNWVKRPLPEHLSKSPDVNFEFTVASYNVLADCLLKEHSYLYRNAQSINSPWLLDWNYRKHNLLKEIIYADADVLCLQEVEEEHYYNWFYPRLKDFGYDGIYKRRSGDKRDGCATFFKLNRFSFHSIELLDFYHPNIPLMDRNNVAILLFLTPRSNHGKNKSPICIGNTHLLFNKNRGDIKLAQISYIFAEIDRLKKSAKFGSCFPLVICGDFNSLPFSPLYHFITKGQLCYNNMNKAALSGQNESSYGFNTNNIVKDPIFPDALRLTSNCKWKHGISLNEFHLGEKNVAPIVDNHMQNKQAKPSGEFSGVLSHDFCLNSSYLHYLPDGAKEVTTSHNRACSTVDFIFYSSNQESKNSSSSNNSVQKNLCLSGVLSLLSESDLKSMGQLPNGFISSDHLMLLSSFILH</sequence>
<dbReference type="RefSeq" id="XP_065661191.1">
    <property type="nucleotide sequence ID" value="XM_065805119.1"/>
</dbReference>
<dbReference type="PANTHER" id="PTHR12121">
    <property type="entry name" value="CARBON CATABOLITE REPRESSOR PROTEIN 4"/>
    <property type="match status" value="1"/>
</dbReference>
<evidence type="ECO:0000259" key="1">
    <source>
        <dbReference type="Pfam" id="PF03372"/>
    </source>
</evidence>
<dbReference type="Pfam" id="PF03372">
    <property type="entry name" value="Exo_endo_phos"/>
    <property type="match status" value="1"/>
</dbReference>
<dbReference type="GeneID" id="100205507"/>
<dbReference type="PANTHER" id="PTHR12121:SF34">
    <property type="entry name" value="PROTEIN ANGEL"/>
    <property type="match status" value="1"/>
</dbReference>
<proteinExistence type="predicted"/>
<dbReference type="SUPFAM" id="SSF56219">
    <property type="entry name" value="DNase I-like"/>
    <property type="match status" value="1"/>
</dbReference>
<gene>
    <name evidence="3" type="primary">LOC100205507</name>
</gene>
<name>A0ABM4CHI8_HYDVU</name>
<dbReference type="InterPro" id="IPR036691">
    <property type="entry name" value="Endo/exonu/phosph_ase_sf"/>
</dbReference>
<accession>A0ABM4CHI8</accession>